<protein>
    <submittedName>
        <fullName evidence="2">YrhB family protein</fullName>
    </submittedName>
</protein>
<dbReference type="EMBL" id="CP098023">
    <property type="protein sequence ID" value="WKD48967.1"/>
    <property type="molecule type" value="Genomic_DNA"/>
</dbReference>
<dbReference type="InterPro" id="IPR029082">
    <property type="entry name" value="Imm35"/>
</dbReference>
<proteinExistence type="predicted"/>
<feature type="domain" description="Immunity protein 35" evidence="1">
    <location>
        <begin position="16"/>
        <end position="81"/>
    </location>
</feature>
<evidence type="ECO:0000313" key="3">
    <source>
        <dbReference type="Proteomes" id="UP001321520"/>
    </source>
</evidence>
<sequence length="94" mass="11007">MNREEAQKLVESEISRLQNQYDPIECIVLEDETIEKDWGWVFFYQSKDYLESGDFRDMLCGNAPYIVNRHTGALTETGTAHNIEHYINEYEAAL</sequence>
<evidence type="ECO:0000313" key="2">
    <source>
        <dbReference type="EMBL" id="WKD48967.1"/>
    </source>
</evidence>
<organism evidence="2 3">
    <name type="scientific">Microbulbifer spongiae</name>
    <dbReference type="NCBI Taxonomy" id="2944933"/>
    <lineage>
        <taxon>Bacteria</taxon>
        <taxon>Pseudomonadati</taxon>
        <taxon>Pseudomonadota</taxon>
        <taxon>Gammaproteobacteria</taxon>
        <taxon>Cellvibrionales</taxon>
        <taxon>Microbulbiferaceae</taxon>
        <taxon>Microbulbifer</taxon>
    </lineage>
</organism>
<name>A0ABY9E9Z2_9GAMM</name>
<reference evidence="2 3" key="1">
    <citation type="submission" date="2022-05" db="EMBL/GenBank/DDBJ databases">
        <title>Microbulbifer sp. nov., isolated from sponge.</title>
        <authorList>
            <person name="Gao L."/>
        </authorList>
    </citation>
    <scope>NUCLEOTIDE SEQUENCE [LARGE SCALE GENOMIC DNA]</scope>
    <source>
        <strain evidence="2 3">MI-G</strain>
    </source>
</reference>
<keyword evidence="3" id="KW-1185">Reference proteome</keyword>
<evidence type="ECO:0000259" key="1">
    <source>
        <dbReference type="Pfam" id="PF15567"/>
    </source>
</evidence>
<dbReference type="Proteomes" id="UP001321520">
    <property type="component" value="Chromosome"/>
</dbReference>
<dbReference type="Pfam" id="PF15567">
    <property type="entry name" value="Imm35"/>
    <property type="match status" value="1"/>
</dbReference>
<accession>A0ABY9E9Z2</accession>
<dbReference type="RefSeq" id="WP_301414753.1">
    <property type="nucleotide sequence ID" value="NZ_CP098023.1"/>
</dbReference>
<gene>
    <name evidence="2" type="ORF">M8T91_13845</name>
</gene>